<evidence type="ECO:0000259" key="4">
    <source>
        <dbReference type="Pfam" id="PF25888"/>
    </source>
</evidence>
<dbReference type="OrthoDB" id="2082007at2"/>
<comment type="caution">
    <text evidence="5">The sequence shown here is derived from an EMBL/GenBank/DDBJ whole genome shotgun (WGS) entry which is preliminary data.</text>
</comment>
<keyword evidence="6" id="KW-1185">Reference proteome</keyword>
<feature type="region of interest" description="Disordered" evidence="2">
    <location>
        <begin position="388"/>
        <end position="470"/>
    </location>
</feature>
<name>A0A2P8HCV0_9BACI</name>
<sequence length="470" mass="54048">MVWHWKEVVPSDSYRVRLQSAPNELDLKVLTLLYQPLIGAGAVSLYTTLRTKLERDQYVTAGATHRELMISTGISLNDIVDERKKLEAVGLLQTRMKQSNDGRDFLYELDAPMSPARFFYDDVLNVFLYKRVGKGHYLQLRQRFLTPQEDEAGYEDVTAAFDEVFTSLQASELTMAETPDDQAAVAYPDDARGVRFRDQFDYELLKASMPPQFAEGQLENLELEHLIRRLAFVYKLDPLQMSRMVLEAADVEGTVSFDHLREAVQNWYRSNISKEAPALAYKSAVPAEEQVASPQQTARSPHEEQVHYYETAAPADILQGAAEGAHVPFADLKLVETLIFEYKLPQGVVNVLIDYVMRTNEKKLNAGLVEKIAGHWSRLQLQTVEEAMAHAKKEHQRRKEQKSHESSTKNANRAKQRYNQREEQLPKWLIEEEKQKEAAEDKQEVSEDKEKLAREKQEEFERLLKEGRSE</sequence>
<dbReference type="Pfam" id="PF07261">
    <property type="entry name" value="DnaB_2"/>
    <property type="match status" value="1"/>
</dbReference>
<keyword evidence="5" id="KW-0547">Nucleotide-binding</keyword>
<keyword evidence="5" id="KW-0067">ATP-binding</keyword>
<feature type="compositionally biased region" description="Basic residues" evidence="2">
    <location>
        <begin position="390"/>
        <end position="401"/>
    </location>
</feature>
<organism evidence="5 6">
    <name type="scientific">Salsuginibacillus halophilus</name>
    <dbReference type="NCBI Taxonomy" id="517424"/>
    <lineage>
        <taxon>Bacteria</taxon>
        <taxon>Bacillati</taxon>
        <taxon>Bacillota</taxon>
        <taxon>Bacilli</taxon>
        <taxon>Bacillales</taxon>
        <taxon>Bacillaceae</taxon>
        <taxon>Salsuginibacillus</taxon>
    </lineage>
</organism>
<proteinExistence type="inferred from homology"/>
<comment type="similarity">
    <text evidence="1">Belongs to the DnaB/DnaD family.</text>
</comment>
<evidence type="ECO:0000256" key="1">
    <source>
        <dbReference type="ARBA" id="ARBA00093462"/>
    </source>
</evidence>
<feature type="domain" description="DnaB/C C-terminal" evidence="3">
    <location>
        <begin position="333"/>
        <end position="390"/>
    </location>
</feature>
<dbReference type="InterPro" id="IPR058660">
    <property type="entry name" value="WHD_DnaB"/>
</dbReference>
<feature type="compositionally biased region" description="Basic and acidic residues" evidence="2">
    <location>
        <begin position="419"/>
        <end position="470"/>
    </location>
</feature>
<evidence type="ECO:0000259" key="3">
    <source>
        <dbReference type="Pfam" id="PF07261"/>
    </source>
</evidence>
<dbReference type="Pfam" id="PF25888">
    <property type="entry name" value="WHD_DnaB"/>
    <property type="match status" value="1"/>
</dbReference>
<gene>
    <name evidence="5" type="ORF">B0H94_109122</name>
</gene>
<dbReference type="Proteomes" id="UP000242310">
    <property type="component" value="Unassembled WGS sequence"/>
</dbReference>
<protein>
    <submittedName>
        <fullName evidence="5">Replicative DNA helicase loader DnaB</fullName>
    </submittedName>
</protein>
<accession>A0A2P8HCV0</accession>
<evidence type="ECO:0000313" key="6">
    <source>
        <dbReference type="Proteomes" id="UP000242310"/>
    </source>
</evidence>
<evidence type="ECO:0000256" key="2">
    <source>
        <dbReference type="SAM" id="MobiDB-lite"/>
    </source>
</evidence>
<dbReference type="EMBL" id="PYAV01000009">
    <property type="protein sequence ID" value="PSL44060.1"/>
    <property type="molecule type" value="Genomic_DNA"/>
</dbReference>
<keyword evidence="5" id="KW-0347">Helicase</keyword>
<dbReference type="AlphaFoldDB" id="A0A2P8HCV0"/>
<dbReference type="InterPro" id="IPR006343">
    <property type="entry name" value="DnaB/C_C"/>
</dbReference>
<evidence type="ECO:0000313" key="5">
    <source>
        <dbReference type="EMBL" id="PSL44060.1"/>
    </source>
</evidence>
<dbReference type="RefSeq" id="WP_106589164.1">
    <property type="nucleotide sequence ID" value="NZ_PYAV01000009.1"/>
</dbReference>
<keyword evidence="5" id="KW-0378">Hydrolase</keyword>
<feature type="domain" description="Replicative helicase loading/DNA remodeling protein DnaB N-terminal winged helix" evidence="4">
    <location>
        <begin position="10"/>
        <end position="264"/>
    </location>
</feature>
<dbReference type="GO" id="GO:0004386">
    <property type="term" value="F:helicase activity"/>
    <property type="evidence" value="ECO:0007669"/>
    <property type="project" value="UniProtKB-KW"/>
</dbReference>
<reference evidence="5 6" key="1">
    <citation type="submission" date="2018-03" db="EMBL/GenBank/DDBJ databases">
        <title>Genomic Encyclopedia of Type Strains, Phase III (KMG-III): the genomes of soil and plant-associated and newly described type strains.</title>
        <authorList>
            <person name="Whitman W."/>
        </authorList>
    </citation>
    <scope>NUCLEOTIDE SEQUENCE [LARGE SCALE GENOMIC DNA]</scope>
    <source>
        <strain evidence="5 6">CGMCC 1.07653</strain>
    </source>
</reference>